<gene>
    <name evidence="5" type="ORF">GCM10017772_06640</name>
</gene>
<accession>A0A919FIS5</accession>
<dbReference type="CDD" id="cd04301">
    <property type="entry name" value="NAT_SF"/>
    <property type="match status" value="1"/>
</dbReference>
<organism evidence="5 6">
    <name type="scientific">Promicromonospora soli</name>
    <dbReference type="NCBI Taxonomy" id="2035533"/>
    <lineage>
        <taxon>Bacteria</taxon>
        <taxon>Bacillati</taxon>
        <taxon>Actinomycetota</taxon>
        <taxon>Actinomycetes</taxon>
        <taxon>Micrococcales</taxon>
        <taxon>Promicromonosporaceae</taxon>
        <taxon>Promicromonospora</taxon>
    </lineage>
</organism>
<dbReference type="InterPro" id="IPR051016">
    <property type="entry name" value="Diverse_Substrate_AcTransf"/>
</dbReference>
<evidence type="ECO:0000313" key="5">
    <source>
        <dbReference type="EMBL" id="GHH66538.1"/>
    </source>
</evidence>
<dbReference type="AlphaFoldDB" id="A0A919FIS5"/>
<name>A0A919FIS5_9MICO</name>
<evidence type="ECO:0000259" key="4">
    <source>
        <dbReference type="PROSITE" id="PS51186"/>
    </source>
</evidence>
<dbReference type="Gene3D" id="3.40.630.30">
    <property type="match status" value="1"/>
</dbReference>
<dbReference type="EMBL" id="BNAS01000001">
    <property type="protein sequence ID" value="GHH66538.1"/>
    <property type="molecule type" value="Genomic_DNA"/>
</dbReference>
<evidence type="ECO:0000256" key="2">
    <source>
        <dbReference type="ARBA" id="ARBA00022679"/>
    </source>
</evidence>
<reference evidence="5" key="1">
    <citation type="journal article" date="2014" name="Int. J. Syst. Evol. Microbiol.">
        <title>Complete genome sequence of Corynebacterium casei LMG S-19264T (=DSM 44701T), isolated from a smear-ripened cheese.</title>
        <authorList>
            <consortium name="US DOE Joint Genome Institute (JGI-PGF)"/>
            <person name="Walter F."/>
            <person name="Albersmeier A."/>
            <person name="Kalinowski J."/>
            <person name="Ruckert C."/>
        </authorList>
    </citation>
    <scope>NUCLEOTIDE SEQUENCE</scope>
    <source>
        <strain evidence="5">CGMCC 4.7398</strain>
    </source>
</reference>
<dbReference type="Pfam" id="PF00583">
    <property type="entry name" value="Acetyltransf_1"/>
    <property type="match status" value="1"/>
</dbReference>
<proteinExistence type="inferred from homology"/>
<keyword evidence="6" id="KW-1185">Reference proteome</keyword>
<dbReference type="InterPro" id="IPR000182">
    <property type="entry name" value="GNAT_dom"/>
</dbReference>
<dbReference type="GO" id="GO:0008080">
    <property type="term" value="F:N-acetyltransferase activity"/>
    <property type="evidence" value="ECO:0007669"/>
    <property type="project" value="UniProtKB-ARBA"/>
</dbReference>
<feature type="domain" description="N-acetyltransferase" evidence="4">
    <location>
        <begin position="3"/>
        <end position="161"/>
    </location>
</feature>
<evidence type="ECO:0000313" key="6">
    <source>
        <dbReference type="Proteomes" id="UP000627369"/>
    </source>
</evidence>
<dbReference type="PROSITE" id="PS51186">
    <property type="entry name" value="GNAT"/>
    <property type="match status" value="1"/>
</dbReference>
<comment type="similarity">
    <text evidence="1">Belongs to the acetyltransferase family.</text>
</comment>
<dbReference type="FunFam" id="3.40.630.30:FF:000064">
    <property type="entry name" value="GNAT family acetyltransferase"/>
    <property type="match status" value="1"/>
</dbReference>
<keyword evidence="3" id="KW-0012">Acyltransferase</keyword>
<evidence type="ECO:0000256" key="1">
    <source>
        <dbReference type="ARBA" id="ARBA00008694"/>
    </source>
</evidence>
<protein>
    <submittedName>
        <fullName evidence="5">GCN5 family N-acetyltransferase</fullName>
    </submittedName>
</protein>
<dbReference type="Proteomes" id="UP000627369">
    <property type="component" value="Unassembled WGS sequence"/>
</dbReference>
<sequence length="161" mass="17875">MTVMIREAVPADLPEILHLVQALADYEREPDAVEATVDDFARALFPEAGTPTTHALIAERDGAVVGMAVWFVTFSTWTGRNGIWLEDLFVDPAHRGAGAGKALLTRLAQICVERDWTRLEWAVLTWNEPAIAFYDALGSTPMNEWQTRRLHGETLRSLGTA</sequence>
<reference evidence="5" key="2">
    <citation type="submission" date="2020-09" db="EMBL/GenBank/DDBJ databases">
        <authorList>
            <person name="Sun Q."/>
            <person name="Zhou Y."/>
        </authorList>
    </citation>
    <scope>NUCLEOTIDE SEQUENCE</scope>
    <source>
        <strain evidence="5">CGMCC 4.7398</strain>
    </source>
</reference>
<keyword evidence="2" id="KW-0808">Transferase</keyword>
<comment type="caution">
    <text evidence="5">The sequence shown here is derived from an EMBL/GenBank/DDBJ whole genome shotgun (WGS) entry which is preliminary data.</text>
</comment>
<dbReference type="SUPFAM" id="SSF55729">
    <property type="entry name" value="Acyl-CoA N-acyltransferases (Nat)"/>
    <property type="match status" value="1"/>
</dbReference>
<dbReference type="PANTHER" id="PTHR10545:SF29">
    <property type="entry name" value="GH14572P-RELATED"/>
    <property type="match status" value="1"/>
</dbReference>
<dbReference type="InterPro" id="IPR016181">
    <property type="entry name" value="Acyl_CoA_acyltransferase"/>
</dbReference>
<evidence type="ECO:0000256" key="3">
    <source>
        <dbReference type="ARBA" id="ARBA00023315"/>
    </source>
</evidence>
<dbReference type="PANTHER" id="PTHR10545">
    <property type="entry name" value="DIAMINE N-ACETYLTRANSFERASE"/>
    <property type="match status" value="1"/>
</dbReference>